<keyword evidence="1" id="KW-1133">Transmembrane helix</keyword>
<proteinExistence type="predicted"/>
<dbReference type="KEGG" id="mmil:sm9_0815"/>
<dbReference type="RefSeq" id="WP_058738919.1">
    <property type="nucleotide sequence ID" value="NZ_CP011266.1"/>
</dbReference>
<name>A0A0U2L4J0_9EURY</name>
<feature type="transmembrane region" description="Helical" evidence="1">
    <location>
        <begin position="12"/>
        <end position="30"/>
    </location>
</feature>
<accession>A0A0U2L4J0</accession>
<dbReference type="AlphaFoldDB" id="A0A0U2L4J0"/>
<evidence type="ECO:0000313" key="3">
    <source>
        <dbReference type="Proteomes" id="UP000067738"/>
    </source>
</evidence>
<keyword evidence="1" id="KW-0472">Membrane</keyword>
<organism evidence="2 3">
    <name type="scientific">Methanobrevibacter millerae</name>
    <dbReference type="NCBI Taxonomy" id="230361"/>
    <lineage>
        <taxon>Archaea</taxon>
        <taxon>Methanobacteriati</taxon>
        <taxon>Methanobacteriota</taxon>
        <taxon>Methanomada group</taxon>
        <taxon>Methanobacteria</taxon>
        <taxon>Methanobacteriales</taxon>
        <taxon>Methanobacteriaceae</taxon>
        <taxon>Methanobrevibacter</taxon>
    </lineage>
</organism>
<evidence type="ECO:0000313" key="2">
    <source>
        <dbReference type="EMBL" id="ALT68606.1"/>
    </source>
</evidence>
<dbReference type="OrthoDB" id="56871at2157"/>
<protein>
    <submittedName>
        <fullName evidence="2">Uncharacterized protein</fullName>
    </submittedName>
</protein>
<dbReference type="Proteomes" id="UP000067738">
    <property type="component" value="Chromosome"/>
</dbReference>
<sequence length="253" mass="29850">MESHNKWKIKFSIIMVIAIIVIYGSNILILKDPEHVISYIWTHLGFIPVDILIVAFLLDEIISKKEKEAMMEKLDMIMSTFFSEIGNDLIGQLSSVNQHKADTQYLESIKTWSDKDYENKLKEIKNIDIPFKANVAPEDREEYLTNMRNLLIEKREFIVGLINNPNLLEKEEFSGLLTAILHLDEELEHRPDLSKVTDVDFNHLNGDMQRIYNKLVHEWIYYLRYLNKHYPYMIALIIRTNPFDENADVYVKE</sequence>
<feature type="transmembrane region" description="Helical" evidence="1">
    <location>
        <begin position="36"/>
        <end position="58"/>
    </location>
</feature>
<gene>
    <name evidence="2" type="ORF">sm9_0815</name>
</gene>
<evidence type="ECO:0000256" key="1">
    <source>
        <dbReference type="SAM" id="Phobius"/>
    </source>
</evidence>
<dbReference type="EMBL" id="CP011266">
    <property type="protein sequence ID" value="ALT68606.1"/>
    <property type="molecule type" value="Genomic_DNA"/>
</dbReference>
<dbReference type="GeneID" id="26735789"/>
<reference evidence="2 3" key="1">
    <citation type="submission" date="2015-04" db="EMBL/GenBank/DDBJ databases">
        <title>The complete genome sequence of the rumen methanogen Methanobrevibacter millerae SM9.</title>
        <authorList>
            <person name="Leahy S.C."/>
            <person name="Kelly W.J."/>
            <person name="Pacheco D.M."/>
            <person name="Li D."/>
            <person name="Altermann E."/>
            <person name="Attwood G.T."/>
        </authorList>
    </citation>
    <scope>NUCLEOTIDE SEQUENCE [LARGE SCALE GENOMIC DNA]</scope>
    <source>
        <strain evidence="2 3">SM9</strain>
    </source>
</reference>
<dbReference type="PATRIC" id="fig|230361.4.peg.840"/>
<keyword evidence="3" id="KW-1185">Reference proteome</keyword>
<keyword evidence="1" id="KW-0812">Transmembrane</keyword>